<sequence>MSGTPDPKRGRYSHSPTDDLFTDDSVTEALNWDQSQRFIPASASPPLTTSPLCVSCSSVVCPPCTHKIRDLKNTETRLQSQSPHVDKDLLQSIPKPIQRPHRTPADKPERVQHFRLPLLSDDMDHQVNAAIVEDIFIDNVYATRSHVNVYHKVDTLSERFTYQSILSHSESEIKQLTLDLNKLPKFTKLAILGPLFQQCTAKLNSIIEKSQVEGYSHVPEQIPTCTQLSTVGSYGLRTLLDSCDNHPNYLFTPKICNQVLTIISCISHILLSIPEVRELVFLDENTEISSPPPSREELILSLAPPPAVSRVTSAYDGIRYTTKPKYPKKTLYNRSDTIDKLSLFDKCTTKDHESYSYSSIVRDLVNQISIILTHPQMNLKIIISCLNMFSKLNVYNPGNGPECVKNLLRDGHLNVIFDLDTHDHSVPSAVMRLYTTIPLTPYFTPCFNLELFKRFISFIRAYQKPVMSILQLKSRLLSLLTNTIQMHPLPFSNCHLFLISDLTQNILSSYSFHNKYKTLIAFRDLLLTIQLAGSFLLRDHPDKLQCKNDKQEQDKLFFQKVDESQVFASIIATFELLENDNLQTHKNVILCS</sequence>
<evidence type="ECO:0000313" key="2">
    <source>
        <dbReference type="EMBL" id="KAI6651627.1"/>
    </source>
</evidence>
<organism evidence="2 3">
    <name type="scientific">Oopsacas minuta</name>
    <dbReference type="NCBI Taxonomy" id="111878"/>
    <lineage>
        <taxon>Eukaryota</taxon>
        <taxon>Metazoa</taxon>
        <taxon>Porifera</taxon>
        <taxon>Hexactinellida</taxon>
        <taxon>Hexasterophora</taxon>
        <taxon>Lyssacinosida</taxon>
        <taxon>Leucopsacidae</taxon>
        <taxon>Oopsacas</taxon>
    </lineage>
</organism>
<proteinExistence type="predicted"/>
<evidence type="ECO:0000256" key="1">
    <source>
        <dbReference type="SAM" id="MobiDB-lite"/>
    </source>
</evidence>
<dbReference type="AlphaFoldDB" id="A0AAV7JSD6"/>
<accession>A0AAV7JSD6</accession>
<feature type="region of interest" description="Disordered" evidence="1">
    <location>
        <begin position="1"/>
        <end position="22"/>
    </location>
</feature>
<evidence type="ECO:0000313" key="3">
    <source>
        <dbReference type="Proteomes" id="UP001165289"/>
    </source>
</evidence>
<reference evidence="2 3" key="1">
    <citation type="journal article" date="2023" name="BMC Biol.">
        <title>The compact genome of the sponge Oopsacas minuta (Hexactinellida) is lacking key metazoan core genes.</title>
        <authorList>
            <person name="Santini S."/>
            <person name="Schenkelaars Q."/>
            <person name="Jourda C."/>
            <person name="Duchesne M."/>
            <person name="Belahbib H."/>
            <person name="Rocher C."/>
            <person name="Selva M."/>
            <person name="Riesgo A."/>
            <person name="Vervoort M."/>
            <person name="Leys S.P."/>
            <person name="Kodjabachian L."/>
            <person name="Le Bivic A."/>
            <person name="Borchiellini C."/>
            <person name="Claverie J.M."/>
            <person name="Renard E."/>
        </authorList>
    </citation>
    <scope>NUCLEOTIDE SEQUENCE [LARGE SCALE GENOMIC DNA]</scope>
    <source>
        <strain evidence="2">SPO-2</strain>
    </source>
</reference>
<dbReference type="EMBL" id="JAKMXF010000302">
    <property type="protein sequence ID" value="KAI6651627.1"/>
    <property type="molecule type" value="Genomic_DNA"/>
</dbReference>
<comment type="caution">
    <text evidence="2">The sequence shown here is derived from an EMBL/GenBank/DDBJ whole genome shotgun (WGS) entry which is preliminary data.</text>
</comment>
<dbReference type="Proteomes" id="UP001165289">
    <property type="component" value="Unassembled WGS sequence"/>
</dbReference>
<gene>
    <name evidence="2" type="ORF">LOD99_4878</name>
</gene>
<keyword evidence="3" id="KW-1185">Reference proteome</keyword>
<name>A0AAV7JSD6_9METZ</name>
<protein>
    <submittedName>
        <fullName evidence="2">Uncharacterized protein</fullName>
    </submittedName>
</protein>